<protein>
    <submittedName>
        <fullName evidence="2">Uncharacterized protein</fullName>
    </submittedName>
</protein>
<evidence type="ECO:0000256" key="1">
    <source>
        <dbReference type="SAM" id="Coils"/>
    </source>
</evidence>
<keyword evidence="1" id="KW-0175">Coiled coil</keyword>
<name>A0A6J8EH49_MYTCO</name>
<reference evidence="2 3" key="1">
    <citation type="submission" date="2020-06" db="EMBL/GenBank/DDBJ databases">
        <authorList>
            <person name="Li R."/>
            <person name="Bekaert M."/>
        </authorList>
    </citation>
    <scope>NUCLEOTIDE SEQUENCE [LARGE SCALE GENOMIC DNA]</scope>
    <source>
        <strain evidence="3">wild</strain>
    </source>
</reference>
<keyword evidence="3" id="KW-1185">Reference proteome</keyword>
<feature type="coiled-coil region" evidence="1">
    <location>
        <begin position="90"/>
        <end position="148"/>
    </location>
</feature>
<accession>A0A6J8EH49</accession>
<evidence type="ECO:0000313" key="3">
    <source>
        <dbReference type="Proteomes" id="UP000507470"/>
    </source>
</evidence>
<dbReference type="EMBL" id="CACVKT020008977">
    <property type="protein sequence ID" value="CAC5419022.1"/>
    <property type="molecule type" value="Genomic_DNA"/>
</dbReference>
<proteinExistence type="predicted"/>
<dbReference type="AlphaFoldDB" id="A0A6J8EH49"/>
<organism evidence="2 3">
    <name type="scientific">Mytilus coruscus</name>
    <name type="common">Sea mussel</name>
    <dbReference type="NCBI Taxonomy" id="42192"/>
    <lineage>
        <taxon>Eukaryota</taxon>
        <taxon>Metazoa</taxon>
        <taxon>Spiralia</taxon>
        <taxon>Lophotrochozoa</taxon>
        <taxon>Mollusca</taxon>
        <taxon>Bivalvia</taxon>
        <taxon>Autobranchia</taxon>
        <taxon>Pteriomorphia</taxon>
        <taxon>Mytilida</taxon>
        <taxon>Mytiloidea</taxon>
        <taxon>Mytilidae</taxon>
        <taxon>Mytilinae</taxon>
        <taxon>Mytilus</taxon>
    </lineage>
</organism>
<gene>
    <name evidence="2" type="ORF">MCOR_51412</name>
</gene>
<dbReference type="Proteomes" id="UP000507470">
    <property type="component" value="Unassembled WGS sequence"/>
</dbReference>
<evidence type="ECO:0000313" key="2">
    <source>
        <dbReference type="EMBL" id="CAC5419022.1"/>
    </source>
</evidence>
<sequence length="157" mass="18450">MDDSRLNKKINNWAEQTFRRHRVCKNSNFRIYSQFEPCGIASLFNDTDIDKQPVNNAIHVKLMSDFKQKWNEDLHSDTTRRNGPGDVAELKSLTKLIKTNQKTLSDLNEKTIEIIEQQEEIDEDIKEVDRYELEIQIAITKIEKYSQRSTSVKNQFA</sequence>